<organism evidence="1">
    <name type="scientific">Solanum chacoense</name>
    <name type="common">Chaco potato</name>
    <dbReference type="NCBI Taxonomy" id="4108"/>
    <lineage>
        <taxon>Eukaryota</taxon>
        <taxon>Viridiplantae</taxon>
        <taxon>Streptophyta</taxon>
        <taxon>Embryophyta</taxon>
        <taxon>Tracheophyta</taxon>
        <taxon>Spermatophyta</taxon>
        <taxon>Magnoliopsida</taxon>
        <taxon>eudicotyledons</taxon>
        <taxon>Gunneridae</taxon>
        <taxon>Pentapetalae</taxon>
        <taxon>asterids</taxon>
        <taxon>lamiids</taxon>
        <taxon>Solanales</taxon>
        <taxon>Solanaceae</taxon>
        <taxon>Solanoideae</taxon>
        <taxon>Solaneae</taxon>
        <taxon>Solanum</taxon>
    </lineage>
</organism>
<proteinExistence type="predicted"/>
<dbReference type="EMBL" id="GEDG01012341">
    <property type="protein sequence ID" value="JAP26328.1"/>
    <property type="molecule type" value="Transcribed_RNA"/>
</dbReference>
<reference evidence="1" key="1">
    <citation type="submission" date="2015-12" db="EMBL/GenBank/DDBJ databases">
        <title>Gene expression during late stages of embryo sac development: a critical building block for successful pollen-pistil interactions.</title>
        <authorList>
            <person name="Liu Y."/>
            <person name="Joly V."/>
            <person name="Sabar M."/>
            <person name="Matton D.P."/>
        </authorList>
    </citation>
    <scope>NUCLEOTIDE SEQUENCE</scope>
</reference>
<name>A0A0V0I1R9_SOLCH</name>
<dbReference type="AlphaFoldDB" id="A0A0V0I1R9"/>
<evidence type="ECO:0000313" key="1">
    <source>
        <dbReference type="EMBL" id="JAP26328.1"/>
    </source>
</evidence>
<protein>
    <submittedName>
        <fullName evidence="1">Putative ovule protein</fullName>
    </submittedName>
</protein>
<accession>A0A0V0I1R9</accession>
<sequence>MSFTMPHLRSLKLQPTLSSQSLHIGYLPRALRWLVKRTTTSLGLRGLHLKIYQFVVLHSLSFLSPQMTRHHDHGLSGAL</sequence>